<reference evidence="1 2" key="1">
    <citation type="submission" date="2017-09" db="EMBL/GenBank/DDBJ databases">
        <title>Large-scale bioinformatics analysis of Bacillus genomes uncovers conserved roles of natural products in bacterial physiology.</title>
        <authorList>
            <consortium name="Agbiome Team Llc"/>
            <person name="Bleich R.M."/>
            <person name="Grubbs K.J."/>
            <person name="Santa Maria K.C."/>
            <person name="Allen S.E."/>
            <person name="Farag S."/>
            <person name="Shank E.A."/>
            <person name="Bowers A."/>
        </authorList>
    </citation>
    <scope>NUCLEOTIDE SEQUENCE [LARGE SCALE GENOMIC DNA]</scope>
    <source>
        <strain evidence="1 2">AFS061806</strain>
    </source>
</reference>
<accession>A0A2B0TJN9</accession>
<gene>
    <name evidence="1" type="ORF">COK86_28555</name>
</gene>
<protein>
    <submittedName>
        <fullName evidence="1">Recombinase RecU</fullName>
    </submittedName>
</protein>
<dbReference type="AlphaFoldDB" id="A0A2B0TJN9"/>
<sequence>MGLGYHGMAIEILINLVNELYKRRGVALINKR</sequence>
<organism evidence="1 2">
    <name type="scientific">Bacillus cereus</name>
    <dbReference type="NCBI Taxonomy" id="1396"/>
    <lineage>
        <taxon>Bacteria</taxon>
        <taxon>Bacillati</taxon>
        <taxon>Bacillota</taxon>
        <taxon>Bacilli</taxon>
        <taxon>Bacillales</taxon>
        <taxon>Bacillaceae</taxon>
        <taxon>Bacillus</taxon>
        <taxon>Bacillus cereus group</taxon>
    </lineage>
</organism>
<evidence type="ECO:0000313" key="2">
    <source>
        <dbReference type="Proteomes" id="UP000224076"/>
    </source>
</evidence>
<comment type="caution">
    <text evidence="1">The sequence shown here is derived from an EMBL/GenBank/DDBJ whole genome shotgun (WGS) entry which is preliminary data.</text>
</comment>
<dbReference type="Proteomes" id="UP000224076">
    <property type="component" value="Unassembled WGS sequence"/>
</dbReference>
<proteinExistence type="predicted"/>
<evidence type="ECO:0000313" key="1">
    <source>
        <dbReference type="EMBL" id="PFU37597.1"/>
    </source>
</evidence>
<name>A0A2B0TJN9_BACCE</name>
<dbReference type="EMBL" id="NVDG01000065">
    <property type="protein sequence ID" value="PFU37597.1"/>
    <property type="molecule type" value="Genomic_DNA"/>
</dbReference>